<feature type="active site" description="Proton acceptor" evidence="5">
    <location>
        <position position="91"/>
    </location>
</feature>
<keyword evidence="11" id="KW-1185">Reference proteome</keyword>
<dbReference type="Pfam" id="PF00390">
    <property type="entry name" value="malic"/>
    <property type="match status" value="1"/>
</dbReference>
<organism evidence="10 11">
    <name type="scientific">Anaerocolumna chitinilytica</name>
    <dbReference type="NCBI Taxonomy" id="1727145"/>
    <lineage>
        <taxon>Bacteria</taxon>
        <taxon>Bacillati</taxon>
        <taxon>Bacillota</taxon>
        <taxon>Clostridia</taxon>
        <taxon>Lachnospirales</taxon>
        <taxon>Lachnospiraceae</taxon>
        <taxon>Anaerocolumna</taxon>
    </lineage>
</organism>
<dbReference type="GO" id="GO:0016616">
    <property type="term" value="F:oxidoreductase activity, acting on the CH-OH group of donors, NAD or NADP as acceptor"/>
    <property type="evidence" value="ECO:0007669"/>
    <property type="project" value="InterPro"/>
</dbReference>
<evidence type="ECO:0000256" key="2">
    <source>
        <dbReference type="ARBA" id="ARBA00008785"/>
    </source>
</evidence>
<dbReference type="GO" id="GO:0051287">
    <property type="term" value="F:NAD binding"/>
    <property type="evidence" value="ECO:0007669"/>
    <property type="project" value="InterPro"/>
</dbReference>
<gene>
    <name evidence="10" type="ORF">bsdcttw_04690</name>
</gene>
<evidence type="ECO:0000256" key="7">
    <source>
        <dbReference type="PIRSR" id="PIRSR000106-3"/>
    </source>
</evidence>
<accession>A0A7I8DG10</accession>
<feature type="domain" description="Malic enzyme N-terminal" evidence="9">
    <location>
        <begin position="15"/>
        <end position="148"/>
    </location>
</feature>
<keyword evidence="4" id="KW-0560">Oxidoreductase</keyword>
<comment type="similarity">
    <text evidence="2">Belongs to the malic enzymes family.</text>
</comment>
<dbReference type="PIRSF" id="PIRSF000106">
    <property type="entry name" value="ME"/>
    <property type="match status" value="1"/>
</dbReference>
<keyword evidence="3 7" id="KW-0479">Metal-binding</keyword>
<protein>
    <submittedName>
        <fullName evidence="10">Malate dehydrogenase</fullName>
    </submittedName>
</protein>
<dbReference type="InterPro" id="IPR001891">
    <property type="entry name" value="Malic_OxRdtase"/>
</dbReference>
<dbReference type="SUPFAM" id="SSF51735">
    <property type="entry name" value="NAD(P)-binding Rossmann-fold domains"/>
    <property type="match status" value="1"/>
</dbReference>
<dbReference type="CDD" id="cd05311">
    <property type="entry name" value="NAD_bind_2_malic_enz"/>
    <property type="match status" value="1"/>
</dbReference>
<comment type="cofactor">
    <cofactor evidence="1">
        <name>Mn(2+)</name>
        <dbReference type="ChEBI" id="CHEBI:29035"/>
    </cofactor>
</comment>
<feature type="binding site" evidence="7">
    <location>
        <position position="133"/>
    </location>
    <ligand>
        <name>a divalent metal cation</name>
        <dbReference type="ChEBI" id="CHEBI:60240"/>
    </ligand>
</feature>
<dbReference type="Gene3D" id="3.40.50.720">
    <property type="entry name" value="NAD(P)-binding Rossmann-like Domain"/>
    <property type="match status" value="1"/>
</dbReference>
<comment type="cofactor">
    <cofactor evidence="7">
        <name>Mg(2+)</name>
        <dbReference type="ChEBI" id="CHEBI:18420"/>
    </cofactor>
    <cofactor evidence="7">
        <name>Mn(2+)</name>
        <dbReference type="ChEBI" id="CHEBI:29035"/>
    </cofactor>
    <text evidence="7">Divalent metal cations. Prefers magnesium or manganese.</text>
</comment>
<dbReference type="RefSeq" id="WP_185257858.1">
    <property type="nucleotide sequence ID" value="NZ_AP023368.1"/>
</dbReference>
<dbReference type="GO" id="GO:0046872">
    <property type="term" value="F:metal ion binding"/>
    <property type="evidence" value="ECO:0007669"/>
    <property type="project" value="UniProtKB-KW"/>
</dbReference>
<name>A0A7I8DG10_9FIRM</name>
<dbReference type="PANTHER" id="PTHR43237:SF4">
    <property type="entry name" value="NADP-DEPENDENT MALIC ENZYME"/>
    <property type="match status" value="1"/>
</dbReference>
<dbReference type="InterPro" id="IPR051674">
    <property type="entry name" value="Malate_Decarboxylase"/>
</dbReference>
<feature type="binding site" evidence="6">
    <location>
        <position position="315"/>
    </location>
    <ligand>
        <name>(S)-malate</name>
        <dbReference type="ChEBI" id="CHEBI:15589"/>
    </ligand>
</feature>
<dbReference type="SMART" id="SM00919">
    <property type="entry name" value="Malic_M"/>
    <property type="match status" value="1"/>
</dbReference>
<dbReference type="AlphaFoldDB" id="A0A7I8DG10"/>
<proteinExistence type="inferred from homology"/>
<dbReference type="InterPro" id="IPR045213">
    <property type="entry name" value="Malic_NAD-bd_bact_type"/>
</dbReference>
<feature type="domain" description="Malic enzyme NAD-binding" evidence="8">
    <location>
        <begin position="160"/>
        <end position="383"/>
    </location>
</feature>
<dbReference type="InterPro" id="IPR036291">
    <property type="entry name" value="NAD(P)-bd_dom_sf"/>
</dbReference>
<dbReference type="Gene3D" id="3.40.50.10380">
    <property type="entry name" value="Malic enzyme, N-terminal domain"/>
    <property type="match status" value="1"/>
</dbReference>
<evidence type="ECO:0000256" key="4">
    <source>
        <dbReference type="ARBA" id="ARBA00023002"/>
    </source>
</evidence>
<evidence type="ECO:0000256" key="6">
    <source>
        <dbReference type="PIRSR" id="PIRSR000106-2"/>
    </source>
</evidence>
<evidence type="ECO:0000256" key="1">
    <source>
        <dbReference type="ARBA" id="ARBA00001936"/>
    </source>
</evidence>
<feature type="binding site" evidence="7">
    <location>
        <position position="159"/>
    </location>
    <ligand>
        <name>a divalent metal cation</name>
        <dbReference type="ChEBI" id="CHEBI:60240"/>
    </ligand>
</feature>
<feature type="binding site" evidence="6">
    <location>
        <position position="285"/>
    </location>
    <ligand>
        <name>(S)-malate</name>
        <dbReference type="ChEBI" id="CHEBI:15589"/>
    </ligand>
</feature>
<dbReference type="GO" id="GO:0004470">
    <property type="term" value="F:malic enzyme activity"/>
    <property type="evidence" value="ECO:0007669"/>
    <property type="project" value="InterPro"/>
</dbReference>
<evidence type="ECO:0000256" key="3">
    <source>
        <dbReference type="ARBA" id="ARBA00022723"/>
    </source>
</evidence>
<dbReference type="Proteomes" id="UP000515703">
    <property type="component" value="Chromosome"/>
</dbReference>
<dbReference type="PROSITE" id="PS00331">
    <property type="entry name" value="MALIC_ENZYMES"/>
    <property type="match status" value="1"/>
</dbReference>
<dbReference type="EMBL" id="AP023368">
    <property type="protein sequence ID" value="BCJ97428.1"/>
    <property type="molecule type" value="Genomic_DNA"/>
</dbReference>
<evidence type="ECO:0000259" key="9">
    <source>
        <dbReference type="SMART" id="SM01274"/>
    </source>
</evidence>
<reference evidence="10 11" key="2">
    <citation type="submission" date="2020-08" db="EMBL/GenBank/DDBJ databases">
        <authorList>
            <person name="Ueki A."/>
            <person name="Tonouchi A."/>
        </authorList>
    </citation>
    <scope>NUCLEOTIDE SEQUENCE [LARGE SCALE GENOMIC DNA]</scope>
    <source>
        <strain evidence="10 11">CTTW</strain>
    </source>
</reference>
<dbReference type="SMART" id="SM01274">
    <property type="entry name" value="malic"/>
    <property type="match status" value="1"/>
</dbReference>
<dbReference type="SUPFAM" id="SSF53223">
    <property type="entry name" value="Aminoacid dehydrogenase-like, N-terminal domain"/>
    <property type="match status" value="1"/>
</dbReference>
<dbReference type="InterPro" id="IPR046346">
    <property type="entry name" value="Aminoacid_DH-like_N_sf"/>
</dbReference>
<dbReference type="KEGG" id="acht:bsdcttw_04690"/>
<dbReference type="InterPro" id="IPR012301">
    <property type="entry name" value="Malic_N_dom"/>
</dbReference>
<evidence type="ECO:0000256" key="5">
    <source>
        <dbReference type="PIRSR" id="PIRSR000106-1"/>
    </source>
</evidence>
<dbReference type="InterPro" id="IPR015884">
    <property type="entry name" value="Malic_enzyme_CS"/>
</dbReference>
<sequence>MTNNEKALLLHEQWQGKISTDAKCSVKTREDLALAYTPGVAEPCNVIAKDPDAAYKYTLKANTIAVVSDGSAVLGLGNIGPYAAMPVMEGKAVLFKEFGGVNAFPICLDTQDTEEIIETVVRIAPAFGGINLEDISAPRCFEIEERLKERLSIPVFHDDQHGTAIVVLAGVINALKITAKTKEDSRVVINGAGSAGIAIAKLLLNYGFKHIMLCDRVGILSENTSGLNWMQQKLMSVTNLEKKEGSLSDALKGADIFIGVSAPGIVTKEMVASMNKDSILFAMANPVPEIMPDLARAAGAKVVGTGRSDFPNQVNNVVAFPGIFKGALESRASQITEEMKLAAAKAIAGLVSEEELSEENILPQPFDPRVCEAVSNAVKSNVVTK</sequence>
<dbReference type="Pfam" id="PF03949">
    <property type="entry name" value="Malic_M"/>
    <property type="match status" value="1"/>
</dbReference>
<dbReference type="InterPro" id="IPR037062">
    <property type="entry name" value="Malic_N_dom_sf"/>
</dbReference>
<dbReference type="PANTHER" id="PTHR43237">
    <property type="entry name" value="NADP-DEPENDENT MALIC ENZYME"/>
    <property type="match status" value="1"/>
</dbReference>
<evidence type="ECO:0000259" key="8">
    <source>
        <dbReference type="SMART" id="SM00919"/>
    </source>
</evidence>
<dbReference type="FunFam" id="3.40.50.720:FF:000095">
    <property type="entry name" value="NADP-dependent malic enzyme"/>
    <property type="match status" value="1"/>
</dbReference>
<reference evidence="10 11" key="1">
    <citation type="submission" date="2020-08" db="EMBL/GenBank/DDBJ databases">
        <title>Draft genome sequencing of an Anaerocolumna strain isolated from anoxic soil subjected to BSD treatment.</title>
        <authorList>
            <person name="Uek A."/>
            <person name="Tonouchi A."/>
        </authorList>
    </citation>
    <scope>NUCLEOTIDE SEQUENCE [LARGE SCALE GENOMIC DNA]</scope>
    <source>
        <strain evidence="10 11">CTTW</strain>
    </source>
</reference>
<dbReference type="FunFam" id="3.40.50.10380:FF:000003">
    <property type="entry name" value="NADP-dependent malic enzyme"/>
    <property type="match status" value="1"/>
</dbReference>
<feature type="active site" description="Proton donor" evidence="5">
    <location>
        <position position="36"/>
    </location>
</feature>
<feature type="binding site" evidence="7">
    <location>
        <position position="134"/>
    </location>
    <ligand>
        <name>a divalent metal cation</name>
        <dbReference type="ChEBI" id="CHEBI:60240"/>
    </ligand>
</feature>
<dbReference type="InterPro" id="IPR012302">
    <property type="entry name" value="Malic_NAD-bd"/>
</dbReference>
<evidence type="ECO:0000313" key="11">
    <source>
        <dbReference type="Proteomes" id="UP000515703"/>
    </source>
</evidence>
<evidence type="ECO:0000313" key="10">
    <source>
        <dbReference type="EMBL" id="BCJ97428.1"/>
    </source>
</evidence>